<organism evidence="1 2">
    <name type="scientific">Actinomadura gamaensis</name>
    <dbReference type="NCBI Taxonomy" id="1763541"/>
    <lineage>
        <taxon>Bacteria</taxon>
        <taxon>Bacillati</taxon>
        <taxon>Actinomycetota</taxon>
        <taxon>Actinomycetes</taxon>
        <taxon>Streptosporangiales</taxon>
        <taxon>Thermomonosporaceae</taxon>
        <taxon>Actinomadura</taxon>
    </lineage>
</organism>
<dbReference type="Proteomes" id="UP001595872">
    <property type="component" value="Unassembled WGS sequence"/>
</dbReference>
<evidence type="ECO:0000313" key="2">
    <source>
        <dbReference type="Proteomes" id="UP001595872"/>
    </source>
</evidence>
<evidence type="ECO:0008006" key="3">
    <source>
        <dbReference type="Google" id="ProtNLM"/>
    </source>
</evidence>
<gene>
    <name evidence="1" type="ORF">ACFPCY_29585</name>
</gene>
<accession>A0ABV9U6R2</accession>
<name>A0ABV9U6R2_9ACTN</name>
<evidence type="ECO:0000313" key="1">
    <source>
        <dbReference type="EMBL" id="MFC4911489.1"/>
    </source>
</evidence>
<keyword evidence="2" id="KW-1185">Reference proteome</keyword>
<dbReference type="EMBL" id="JBHSIT010000009">
    <property type="protein sequence ID" value="MFC4911489.1"/>
    <property type="molecule type" value="Genomic_DNA"/>
</dbReference>
<proteinExistence type="predicted"/>
<protein>
    <recommendedName>
        <fullName evidence="3">DUF1877 family protein</fullName>
    </recommendedName>
</protein>
<reference evidence="2" key="1">
    <citation type="journal article" date="2019" name="Int. J. Syst. Evol. Microbiol.">
        <title>The Global Catalogue of Microorganisms (GCM) 10K type strain sequencing project: providing services to taxonomists for standard genome sequencing and annotation.</title>
        <authorList>
            <consortium name="The Broad Institute Genomics Platform"/>
            <consortium name="The Broad Institute Genome Sequencing Center for Infectious Disease"/>
            <person name="Wu L."/>
            <person name="Ma J."/>
        </authorList>
    </citation>
    <scope>NUCLEOTIDE SEQUENCE [LARGE SCALE GENOMIC DNA]</scope>
    <source>
        <strain evidence="2">KLKA75</strain>
    </source>
</reference>
<sequence>MSAVFEYFAANDDATAAAALELPSLGALGTLEAKGIEPAVQLGTLEALLTGRTYDEVTEDARHAKLVAATPECEAVVVTLSDGLTRALAAGEPEVFARVAEQWARTDEFDGEADTEGLTVLLEDFCALARQALQCGRRLYCRCVV</sequence>
<comment type="caution">
    <text evidence="1">The sequence shown here is derived from an EMBL/GenBank/DDBJ whole genome shotgun (WGS) entry which is preliminary data.</text>
</comment>
<dbReference type="RefSeq" id="WP_378260448.1">
    <property type="nucleotide sequence ID" value="NZ_JBHSIT010000009.1"/>
</dbReference>